<dbReference type="InterPro" id="IPR013249">
    <property type="entry name" value="RNA_pol_sigma70_r4_t2"/>
</dbReference>
<dbReference type="InterPro" id="IPR014284">
    <property type="entry name" value="RNA_pol_sigma-70_dom"/>
</dbReference>
<dbReference type="Gene3D" id="1.10.1740.10">
    <property type="match status" value="1"/>
</dbReference>
<dbReference type="PANTHER" id="PTHR43133">
    <property type="entry name" value="RNA POLYMERASE ECF-TYPE SIGMA FACTO"/>
    <property type="match status" value="1"/>
</dbReference>
<evidence type="ECO:0000256" key="2">
    <source>
        <dbReference type="ARBA" id="ARBA00023015"/>
    </source>
</evidence>
<feature type="compositionally biased region" description="Basic and acidic residues" evidence="6">
    <location>
        <begin position="198"/>
        <end position="215"/>
    </location>
</feature>
<dbReference type="GO" id="GO:0006352">
    <property type="term" value="P:DNA-templated transcription initiation"/>
    <property type="evidence" value="ECO:0007669"/>
    <property type="project" value="InterPro"/>
</dbReference>
<dbReference type="AlphaFoldDB" id="A0A6B3NG17"/>
<dbReference type="PANTHER" id="PTHR43133:SF8">
    <property type="entry name" value="RNA POLYMERASE SIGMA FACTOR HI_1459-RELATED"/>
    <property type="match status" value="1"/>
</dbReference>
<dbReference type="Pfam" id="PF08281">
    <property type="entry name" value="Sigma70_r4_2"/>
    <property type="match status" value="1"/>
</dbReference>
<comment type="similarity">
    <text evidence="1">Belongs to the sigma-70 factor family. ECF subfamily.</text>
</comment>
<keyword evidence="3" id="KW-0731">Sigma factor</keyword>
<dbReference type="Gene3D" id="1.10.10.10">
    <property type="entry name" value="Winged helix-like DNA-binding domain superfamily/Winged helix DNA-binding domain"/>
    <property type="match status" value="1"/>
</dbReference>
<comment type="caution">
    <text evidence="9">The sequence shown here is derived from an EMBL/GenBank/DDBJ whole genome shotgun (WGS) entry which is preliminary data.</text>
</comment>
<gene>
    <name evidence="9" type="ORF">F6J89_13345</name>
</gene>
<evidence type="ECO:0000259" key="7">
    <source>
        <dbReference type="Pfam" id="PF04542"/>
    </source>
</evidence>
<dbReference type="Pfam" id="PF04542">
    <property type="entry name" value="Sigma70_r2"/>
    <property type="match status" value="1"/>
</dbReference>
<dbReference type="CDD" id="cd06171">
    <property type="entry name" value="Sigma70_r4"/>
    <property type="match status" value="1"/>
</dbReference>
<evidence type="ECO:0000259" key="8">
    <source>
        <dbReference type="Pfam" id="PF08281"/>
    </source>
</evidence>
<evidence type="ECO:0000256" key="1">
    <source>
        <dbReference type="ARBA" id="ARBA00010641"/>
    </source>
</evidence>
<organism evidence="9">
    <name type="scientific">Symploca sp. SIO1C4</name>
    <dbReference type="NCBI Taxonomy" id="2607765"/>
    <lineage>
        <taxon>Bacteria</taxon>
        <taxon>Bacillati</taxon>
        <taxon>Cyanobacteriota</taxon>
        <taxon>Cyanophyceae</taxon>
        <taxon>Coleofasciculales</taxon>
        <taxon>Coleofasciculaceae</taxon>
        <taxon>Symploca</taxon>
    </lineage>
</organism>
<feature type="region of interest" description="Disordered" evidence="6">
    <location>
        <begin position="192"/>
        <end position="215"/>
    </location>
</feature>
<evidence type="ECO:0000256" key="3">
    <source>
        <dbReference type="ARBA" id="ARBA00023082"/>
    </source>
</evidence>
<evidence type="ECO:0000256" key="6">
    <source>
        <dbReference type="SAM" id="MobiDB-lite"/>
    </source>
</evidence>
<name>A0A6B3NG17_9CYAN</name>
<dbReference type="GO" id="GO:0016987">
    <property type="term" value="F:sigma factor activity"/>
    <property type="evidence" value="ECO:0007669"/>
    <property type="project" value="UniProtKB-KW"/>
</dbReference>
<evidence type="ECO:0000313" key="9">
    <source>
        <dbReference type="EMBL" id="NER28581.1"/>
    </source>
</evidence>
<dbReference type="NCBIfam" id="TIGR02937">
    <property type="entry name" value="sigma70-ECF"/>
    <property type="match status" value="1"/>
</dbReference>
<feature type="domain" description="RNA polymerase sigma-70 region 2" evidence="7">
    <location>
        <begin position="17"/>
        <end position="82"/>
    </location>
</feature>
<dbReference type="InterPro" id="IPR013324">
    <property type="entry name" value="RNA_pol_sigma_r3/r4-like"/>
</dbReference>
<dbReference type="SUPFAM" id="SSF88946">
    <property type="entry name" value="Sigma2 domain of RNA polymerase sigma factors"/>
    <property type="match status" value="1"/>
</dbReference>
<evidence type="ECO:0000256" key="5">
    <source>
        <dbReference type="ARBA" id="ARBA00023163"/>
    </source>
</evidence>
<reference evidence="9" key="1">
    <citation type="submission" date="2019-11" db="EMBL/GenBank/DDBJ databases">
        <title>Genomic insights into an expanded diversity of filamentous marine cyanobacteria reveals the extraordinary biosynthetic potential of Moorea and Okeania.</title>
        <authorList>
            <person name="Ferreira Leao T."/>
            <person name="Wang M."/>
            <person name="Moss N."/>
            <person name="Da Silva R."/>
            <person name="Sanders J."/>
            <person name="Nurk S."/>
            <person name="Gurevich A."/>
            <person name="Humphrey G."/>
            <person name="Reher R."/>
            <person name="Zhu Q."/>
            <person name="Belda-Ferre P."/>
            <person name="Glukhov E."/>
            <person name="Rex R."/>
            <person name="Dorrestein P.C."/>
            <person name="Knight R."/>
            <person name="Pevzner P."/>
            <person name="Gerwick W.H."/>
            <person name="Gerwick L."/>
        </authorList>
    </citation>
    <scope>NUCLEOTIDE SEQUENCE</scope>
    <source>
        <strain evidence="9">SIO1C4</strain>
    </source>
</reference>
<keyword evidence="5" id="KW-0804">Transcription</keyword>
<accession>A0A6B3NG17</accession>
<proteinExistence type="inferred from homology"/>
<keyword evidence="2" id="KW-0805">Transcription regulation</keyword>
<protein>
    <submittedName>
        <fullName evidence="9">RNA polymerase sigma factor</fullName>
    </submittedName>
</protein>
<dbReference type="GO" id="GO:0003677">
    <property type="term" value="F:DNA binding"/>
    <property type="evidence" value="ECO:0007669"/>
    <property type="project" value="UniProtKB-KW"/>
</dbReference>
<evidence type="ECO:0000256" key="4">
    <source>
        <dbReference type="ARBA" id="ARBA00023125"/>
    </source>
</evidence>
<feature type="domain" description="RNA polymerase sigma factor 70 region 4 type 2" evidence="8">
    <location>
        <begin position="123"/>
        <end position="171"/>
    </location>
</feature>
<dbReference type="InterPro" id="IPR007627">
    <property type="entry name" value="RNA_pol_sigma70_r2"/>
</dbReference>
<dbReference type="InterPro" id="IPR036388">
    <property type="entry name" value="WH-like_DNA-bd_sf"/>
</dbReference>
<dbReference type="InterPro" id="IPR013325">
    <property type="entry name" value="RNA_pol_sigma_r2"/>
</dbReference>
<keyword evidence="4" id="KW-0238">DNA-binding</keyword>
<dbReference type="EMBL" id="JAAHFQ010000233">
    <property type="protein sequence ID" value="NER28581.1"/>
    <property type="molecule type" value="Genomic_DNA"/>
</dbReference>
<dbReference type="InterPro" id="IPR039425">
    <property type="entry name" value="RNA_pol_sigma-70-like"/>
</dbReference>
<dbReference type="SUPFAM" id="SSF88659">
    <property type="entry name" value="Sigma3 and sigma4 domains of RNA polymerase sigma factors"/>
    <property type="match status" value="1"/>
</dbReference>
<sequence length="303" mass="35101">MGNQLQNNGTDFWKLWVQYQDYLYQRCLSWMKGNSTDAEELLSQASVKAWEKWQNYTGTITNPRAWVTQLTYNLCRDIHRKRGIEAKLIQTMKTIAMTEDKYFASSVSSSGLAVFDHESNSHVRHAINALPARVRIPFLLRYDQEISYSEIAQKLTLSQEKVRKRVQQARTILKKELNKYFSDFHDSPVVSTCQNHPWKKERGKKERGREEEGERKLSIKTQFSINIQEYGKNDSTLVKGQLSNEFMKLSWKKLLSKEIMTSGEETTITAGGVPASIDYKVTATCLEALSCAWYNSPSCLRWR</sequence>